<reference evidence="2" key="1">
    <citation type="journal article" date="2017" name="J. Antimicrob. Chemother.">
        <title>Citrobacter braakii carrying plasmid-borne mcr-1 colistin resistance gene from ready-to-eat food from a market in the Chaco region of Bolivia.</title>
        <authorList>
            <person name="Sennati S."/>
            <person name="Di Pilato V."/>
            <person name="Riccobono E."/>
            <person name="Di Maggio T."/>
            <person name="Villagran A.L."/>
            <person name="Pallecchi L."/>
            <person name="Bartoloni A."/>
            <person name="Rossolini G.M."/>
            <person name="Giani T."/>
        </authorList>
    </citation>
    <scope>NUCLEOTIDE SEQUENCE</scope>
    <source>
        <strain evidence="2">CA-26</strain>
        <plasmid evidence="2">pCA-26</plasmid>
    </source>
</reference>
<proteinExistence type="predicted"/>
<organism evidence="2">
    <name type="scientific">Citrobacter braakii</name>
    <dbReference type="NCBI Taxonomy" id="57706"/>
    <lineage>
        <taxon>Bacteria</taxon>
        <taxon>Pseudomonadati</taxon>
        <taxon>Pseudomonadota</taxon>
        <taxon>Gammaproteobacteria</taxon>
        <taxon>Enterobacterales</taxon>
        <taxon>Enterobacteriaceae</taxon>
        <taxon>Citrobacter</taxon>
        <taxon>Citrobacter freundii complex</taxon>
    </lineage>
</organism>
<feature type="transmembrane region" description="Helical" evidence="1">
    <location>
        <begin position="12"/>
        <end position="35"/>
    </location>
</feature>
<evidence type="ECO:0000256" key="1">
    <source>
        <dbReference type="SAM" id="Phobius"/>
    </source>
</evidence>
<sequence>MGVFLPVSSLWMGFHMLTENESWTVLLVLILIDWIKS</sequence>
<keyword evidence="2" id="KW-0614">Plasmid</keyword>
<protein>
    <submittedName>
        <fullName evidence="2">Uncharacterized protein</fullName>
    </submittedName>
</protein>
<dbReference type="EMBL" id="KY624633">
    <property type="protein sequence ID" value="AQZ36819.1"/>
    <property type="molecule type" value="Genomic_DNA"/>
</dbReference>
<name>A0A1U9Y6Y7_CITBR</name>
<dbReference type="AlphaFoldDB" id="A0A1U9Y6Y7"/>
<keyword evidence="1" id="KW-0812">Transmembrane</keyword>
<accession>A0A1U9Y6Y7</accession>
<evidence type="ECO:0000313" key="2">
    <source>
        <dbReference type="EMBL" id="AQZ36819.1"/>
    </source>
</evidence>
<keyword evidence="1" id="KW-0472">Membrane</keyword>
<geneLocation type="plasmid" evidence="2">
    <name>pCA-26</name>
</geneLocation>
<keyword evidence="1" id="KW-1133">Transmembrane helix</keyword>